<dbReference type="EMBL" id="VIFK01000156">
    <property type="protein sequence ID" value="TQE98676.1"/>
    <property type="molecule type" value="Genomic_DNA"/>
</dbReference>
<feature type="non-terminal residue" evidence="5">
    <location>
        <position position="1"/>
    </location>
</feature>
<evidence type="ECO:0000256" key="3">
    <source>
        <dbReference type="SAM" id="MobiDB-lite"/>
    </source>
</evidence>
<feature type="region of interest" description="Disordered" evidence="3">
    <location>
        <begin position="201"/>
        <end position="249"/>
    </location>
</feature>
<gene>
    <name evidence="5" type="ORF">FKY71_12595</name>
</gene>
<dbReference type="GO" id="GO:0032259">
    <property type="term" value="P:methylation"/>
    <property type="evidence" value="ECO:0007669"/>
    <property type="project" value="UniProtKB-KW"/>
</dbReference>
<accession>A0A540VPW2</accession>
<dbReference type="InterPro" id="IPR002941">
    <property type="entry name" value="DNA_methylase_N4/N6"/>
</dbReference>
<evidence type="ECO:0000259" key="4">
    <source>
        <dbReference type="Pfam" id="PF01555"/>
    </source>
</evidence>
<evidence type="ECO:0000256" key="2">
    <source>
        <dbReference type="ARBA" id="ARBA00022679"/>
    </source>
</evidence>
<name>A0A540VPW2_9GAMM</name>
<dbReference type="InterPro" id="IPR029063">
    <property type="entry name" value="SAM-dependent_MTases_sf"/>
</dbReference>
<evidence type="ECO:0000256" key="1">
    <source>
        <dbReference type="ARBA" id="ARBA00022603"/>
    </source>
</evidence>
<sequence>DLVLDSFAGSGTTGAVAHKMGRRWIMVELGEHCHTHIIPRMKKVIDGEDPGGITEAVGWKGGGGFRYYKLGPSLITQDQWGREIIAPEYRQNTAMLIEAMCKLHGYTFKPSDTHFWMHGQSTEADFIYVTTESLSKDQVAFISEEVGDERSLLICCGSHRLKDPAQFANVTVTKIPKSVLEKCEWGKDDYSLKIRNLPLAEDVPEAIPEAEQEEAKQDPPRRKRGRPRKAAADEPNQMTLFDAGAKEGK</sequence>
<proteinExistence type="predicted"/>
<keyword evidence="2 5" id="KW-0808">Transferase</keyword>
<protein>
    <submittedName>
        <fullName evidence="5">Site-specific DNA-methyltransferase</fullName>
    </submittedName>
</protein>
<organism evidence="5 6">
    <name type="scientific">Spiribacter salinus</name>
    <dbReference type="NCBI Taxonomy" id="1335746"/>
    <lineage>
        <taxon>Bacteria</taxon>
        <taxon>Pseudomonadati</taxon>
        <taxon>Pseudomonadota</taxon>
        <taxon>Gammaproteobacteria</taxon>
        <taxon>Chromatiales</taxon>
        <taxon>Ectothiorhodospiraceae</taxon>
        <taxon>Spiribacter</taxon>
    </lineage>
</organism>
<keyword evidence="1 5" id="KW-0489">Methyltransferase</keyword>
<dbReference type="GO" id="GO:0003677">
    <property type="term" value="F:DNA binding"/>
    <property type="evidence" value="ECO:0007669"/>
    <property type="project" value="InterPro"/>
</dbReference>
<dbReference type="AlphaFoldDB" id="A0A540VPW2"/>
<comment type="caution">
    <text evidence="5">The sequence shown here is derived from an EMBL/GenBank/DDBJ whole genome shotgun (WGS) entry which is preliminary data.</text>
</comment>
<dbReference type="Proteomes" id="UP000315400">
    <property type="component" value="Unassembled WGS sequence"/>
</dbReference>
<dbReference type="SUPFAM" id="SSF53335">
    <property type="entry name" value="S-adenosyl-L-methionine-dependent methyltransferases"/>
    <property type="match status" value="1"/>
</dbReference>
<evidence type="ECO:0000313" key="6">
    <source>
        <dbReference type="Proteomes" id="UP000315400"/>
    </source>
</evidence>
<feature type="domain" description="DNA methylase N-4/N-6" evidence="4">
    <location>
        <begin position="1"/>
        <end position="35"/>
    </location>
</feature>
<reference evidence="5 6" key="1">
    <citation type="submission" date="2019-06" db="EMBL/GenBank/DDBJ databases">
        <title>Metagenome assembled Genome of Spiribacter salinus SL48-SHIP from the microbial mat of Salt Lake 48 (Novosibirsk region, Russia).</title>
        <authorList>
            <person name="Shipova A."/>
            <person name="Rozanov A.S."/>
            <person name="Bryanskaya A.V."/>
            <person name="Peltek S.E."/>
        </authorList>
    </citation>
    <scope>NUCLEOTIDE SEQUENCE [LARGE SCALE GENOMIC DNA]</scope>
    <source>
        <strain evidence="5">SL48-SHIP-2</strain>
    </source>
</reference>
<feature type="compositionally biased region" description="Acidic residues" evidence="3">
    <location>
        <begin position="202"/>
        <end position="212"/>
    </location>
</feature>
<dbReference type="GO" id="GO:0008170">
    <property type="term" value="F:N-methyltransferase activity"/>
    <property type="evidence" value="ECO:0007669"/>
    <property type="project" value="InterPro"/>
</dbReference>
<evidence type="ECO:0000313" key="5">
    <source>
        <dbReference type="EMBL" id="TQE98676.1"/>
    </source>
</evidence>
<dbReference type="Pfam" id="PF01555">
    <property type="entry name" value="N6_N4_Mtase"/>
    <property type="match status" value="1"/>
</dbReference>
<dbReference type="Gene3D" id="3.40.50.150">
    <property type="entry name" value="Vaccinia Virus protein VP39"/>
    <property type="match status" value="1"/>
</dbReference>